<reference evidence="1" key="2">
    <citation type="journal article" date="2023" name="IMA Fungus">
        <title>Comparative genomic study of the Penicillium genus elucidates a diverse pangenome and 15 lateral gene transfer events.</title>
        <authorList>
            <person name="Petersen C."/>
            <person name="Sorensen T."/>
            <person name="Nielsen M.R."/>
            <person name="Sondergaard T.E."/>
            <person name="Sorensen J.L."/>
            <person name="Fitzpatrick D.A."/>
            <person name="Frisvad J.C."/>
            <person name="Nielsen K.L."/>
        </authorList>
    </citation>
    <scope>NUCLEOTIDE SEQUENCE</scope>
    <source>
        <strain evidence="1">IBT 23319</strain>
    </source>
</reference>
<dbReference type="OrthoDB" id="16079at2759"/>
<comment type="caution">
    <text evidence="1">The sequence shown here is derived from an EMBL/GenBank/DDBJ whole genome shotgun (WGS) entry which is preliminary data.</text>
</comment>
<reference evidence="1" key="1">
    <citation type="submission" date="2022-11" db="EMBL/GenBank/DDBJ databases">
        <authorList>
            <person name="Petersen C."/>
        </authorList>
    </citation>
    <scope>NUCLEOTIDE SEQUENCE</scope>
    <source>
        <strain evidence="1">IBT 23319</strain>
    </source>
</reference>
<dbReference type="Gene3D" id="3.40.50.150">
    <property type="entry name" value="Vaccinia Virus protein VP39"/>
    <property type="match status" value="1"/>
</dbReference>
<dbReference type="AlphaFoldDB" id="A0A9W9TPJ3"/>
<dbReference type="GeneID" id="81383411"/>
<evidence type="ECO:0000313" key="1">
    <source>
        <dbReference type="EMBL" id="KAJ5233558.1"/>
    </source>
</evidence>
<protein>
    <recommendedName>
        <fullName evidence="3">rRNA adenine N(6)-methyltransferase</fullName>
    </recommendedName>
</protein>
<sequence>MKSPIWTPLTRYPLTERLSQLPKVHARTVRVNIVSEQLMDDVCQRLSPFLQKRDKNGQRLPLDILDLWPGAGLLSSKINDLLQPRRHILLEPALKSFGQFLEPLAASKSCYTLEQMDVYSQNNWPSVIKRLLPEQKPLKSKIAGEMKNNDTLLVLANPAAPNSILNHYTPARWWGAVMEDCLNQAGFHEYGSVRILALMPQVEAKIVLPQTMADRNRPALLTESVAKQAMEVACCYDDLSWVGLKGIDLYNKISERVSERSAALQISTPPGREVPAIRLAPAQPNTTKKSLPHTPRIGTEHHDRLIKKMKSSDKSVAAKARTALGADNRAAYYRELSVQKQLTIDAKMNELARLADSIDTPTSSLQNLDQQIGSLTDELAELIGNVHYKVFRTKDRLLDETRASRIGDGNFDDAALMWDRRPFEPLGIDVDELYPRHPTSLLFFEADENCIAAQKLSQVSVERRAEVAQLFDTLTRVFRSKNDMTVAELIQSLMPELTTDQVLRAIPGLLAYADKRWKDGSLPDKRTVEEEKKDAPISERVDYDFRGWRVRSLSVELLWEIILLYEKNAQDLSALQLSRIIGATLTTFRAGESTDGMKRMH</sequence>
<accession>A0A9W9TPJ3</accession>
<dbReference type="RefSeq" id="XP_056501058.1">
    <property type="nucleotide sequence ID" value="XM_056644244.1"/>
</dbReference>
<proteinExistence type="predicted"/>
<evidence type="ECO:0000313" key="2">
    <source>
        <dbReference type="Proteomes" id="UP001147733"/>
    </source>
</evidence>
<gene>
    <name evidence="1" type="ORF">N7469_005324</name>
</gene>
<name>A0A9W9TPJ3_PENCI</name>
<dbReference type="SUPFAM" id="SSF53335">
    <property type="entry name" value="S-adenosyl-L-methionine-dependent methyltransferases"/>
    <property type="match status" value="1"/>
</dbReference>
<keyword evidence="2" id="KW-1185">Reference proteome</keyword>
<dbReference type="InterPro" id="IPR029063">
    <property type="entry name" value="SAM-dependent_MTases_sf"/>
</dbReference>
<dbReference type="EMBL" id="JAPQKT010000004">
    <property type="protein sequence ID" value="KAJ5233558.1"/>
    <property type="molecule type" value="Genomic_DNA"/>
</dbReference>
<dbReference type="Proteomes" id="UP001147733">
    <property type="component" value="Unassembled WGS sequence"/>
</dbReference>
<organism evidence="1 2">
    <name type="scientific">Penicillium citrinum</name>
    <dbReference type="NCBI Taxonomy" id="5077"/>
    <lineage>
        <taxon>Eukaryota</taxon>
        <taxon>Fungi</taxon>
        <taxon>Dikarya</taxon>
        <taxon>Ascomycota</taxon>
        <taxon>Pezizomycotina</taxon>
        <taxon>Eurotiomycetes</taxon>
        <taxon>Eurotiomycetidae</taxon>
        <taxon>Eurotiales</taxon>
        <taxon>Aspergillaceae</taxon>
        <taxon>Penicillium</taxon>
    </lineage>
</organism>
<evidence type="ECO:0008006" key="3">
    <source>
        <dbReference type="Google" id="ProtNLM"/>
    </source>
</evidence>